<sequence length="178" mass="20955">MSNRLVSKNLVQGSWLDLLCGYNSPLQAREISNPKISRFVSLDLKLNPYLKETRIELLESVIEKKLDFAPESFDNITIINGLEHLWSPQEILDECFRVLRKNGTLQVIVPTWLGKPILEWLAFKRKDPLAHQEMDDHKMYYDEKTLWPMLVKAGFRPRNIMLKRIKFYFSLYAKATKI</sequence>
<dbReference type="InterPro" id="IPR029063">
    <property type="entry name" value="SAM-dependent_MTases_sf"/>
</dbReference>
<proteinExistence type="predicted"/>
<dbReference type="AlphaFoldDB" id="A0A1G1W5R1"/>
<evidence type="ECO:0000259" key="1">
    <source>
        <dbReference type="Pfam" id="PF08241"/>
    </source>
</evidence>
<dbReference type="Proteomes" id="UP000178493">
    <property type="component" value="Unassembled WGS sequence"/>
</dbReference>
<dbReference type="GO" id="GO:0008757">
    <property type="term" value="F:S-adenosylmethionine-dependent methyltransferase activity"/>
    <property type="evidence" value="ECO:0007669"/>
    <property type="project" value="InterPro"/>
</dbReference>
<dbReference type="Pfam" id="PF08241">
    <property type="entry name" value="Methyltransf_11"/>
    <property type="match status" value="1"/>
</dbReference>
<evidence type="ECO:0000313" key="3">
    <source>
        <dbReference type="Proteomes" id="UP000178493"/>
    </source>
</evidence>
<dbReference type="Gene3D" id="3.40.50.150">
    <property type="entry name" value="Vaccinia Virus protein VP39"/>
    <property type="match status" value="1"/>
</dbReference>
<dbReference type="SUPFAM" id="SSF53335">
    <property type="entry name" value="S-adenosyl-L-methionine-dependent methyltransferases"/>
    <property type="match status" value="1"/>
</dbReference>
<comment type="caution">
    <text evidence="2">The sequence shown here is derived from an EMBL/GenBank/DDBJ whole genome shotgun (WGS) entry which is preliminary data.</text>
</comment>
<reference evidence="2 3" key="1">
    <citation type="journal article" date="2016" name="Nat. Commun.">
        <title>Thousands of microbial genomes shed light on interconnected biogeochemical processes in an aquifer system.</title>
        <authorList>
            <person name="Anantharaman K."/>
            <person name="Brown C.T."/>
            <person name="Hug L.A."/>
            <person name="Sharon I."/>
            <person name="Castelle C.J."/>
            <person name="Probst A.J."/>
            <person name="Thomas B.C."/>
            <person name="Singh A."/>
            <person name="Wilkins M.J."/>
            <person name="Karaoz U."/>
            <person name="Brodie E.L."/>
            <person name="Williams K.H."/>
            <person name="Hubbard S.S."/>
            <person name="Banfield J.F."/>
        </authorList>
    </citation>
    <scope>NUCLEOTIDE SEQUENCE [LARGE SCALE GENOMIC DNA]</scope>
</reference>
<feature type="domain" description="Methyltransferase type 11" evidence="1">
    <location>
        <begin position="52"/>
        <end position="105"/>
    </location>
</feature>
<name>A0A1G1W5R1_9BACT</name>
<gene>
    <name evidence="2" type="ORF">A2126_01750</name>
</gene>
<evidence type="ECO:0000313" key="2">
    <source>
        <dbReference type="EMBL" id="OGY23022.1"/>
    </source>
</evidence>
<accession>A0A1G1W5R1</accession>
<dbReference type="EMBL" id="MHCO01000038">
    <property type="protein sequence ID" value="OGY23022.1"/>
    <property type="molecule type" value="Genomic_DNA"/>
</dbReference>
<dbReference type="InterPro" id="IPR013216">
    <property type="entry name" value="Methyltransf_11"/>
</dbReference>
<organism evidence="2 3">
    <name type="scientific">Candidatus Woykebacteria bacterium GWB1_45_5</name>
    <dbReference type="NCBI Taxonomy" id="1802592"/>
    <lineage>
        <taxon>Bacteria</taxon>
        <taxon>Candidatus Woykeibacteriota</taxon>
    </lineage>
</organism>
<protein>
    <recommendedName>
        <fullName evidence="1">Methyltransferase type 11 domain-containing protein</fullName>
    </recommendedName>
</protein>